<dbReference type="RefSeq" id="WP_354199688.1">
    <property type="nucleotide sequence ID" value="NZ_JBEPML010000029.1"/>
</dbReference>
<evidence type="ECO:0000313" key="1">
    <source>
        <dbReference type="EMBL" id="MET3794778.1"/>
    </source>
</evidence>
<name>A0ABV2N7J1_9HYPH</name>
<comment type="caution">
    <text evidence="1">The sequence shown here is derived from an EMBL/GenBank/DDBJ whole genome shotgun (WGS) entry which is preliminary data.</text>
</comment>
<protein>
    <submittedName>
        <fullName evidence="1">Uncharacterized protein</fullName>
    </submittedName>
</protein>
<sequence>MIVLARHRDEPTTLAFAEAGLLRLMFLKDRAKLFFPQIETPGRVKIPILRVVV</sequence>
<keyword evidence="2" id="KW-1185">Reference proteome</keyword>
<dbReference type="Proteomes" id="UP001549076">
    <property type="component" value="Unassembled WGS sequence"/>
</dbReference>
<proteinExistence type="predicted"/>
<dbReference type="EMBL" id="JBEPML010000029">
    <property type="protein sequence ID" value="MET3794778.1"/>
    <property type="molecule type" value="Genomic_DNA"/>
</dbReference>
<reference evidence="1 2" key="1">
    <citation type="submission" date="2024-06" db="EMBL/GenBank/DDBJ databases">
        <title>Genomic Encyclopedia of Type Strains, Phase IV (KMG-IV): sequencing the most valuable type-strain genomes for metagenomic binning, comparative biology and taxonomic classification.</title>
        <authorList>
            <person name="Goeker M."/>
        </authorList>
    </citation>
    <scope>NUCLEOTIDE SEQUENCE [LARGE SCALE GENOMIC DNA]</scope>
    <source>
        <strain evidence="1 2">DSM 27865</strain>
    </source>
</reference>
<organism evidence="1 2">
    <name type="scientific">Aquamicrobium terrae</name>
    <dbReference type="NCBI Taxonomy" id="1324945"/>
    <lineage>
        <taxon>Bacteria</taxon>
        <taxon>Pseudomonadati</taxon>
        <taxon>Pseudomonadota</taxon>
        <taxon>Alphaproteobacteria</taxon>
        <taxon>Hyphomicrobiales</taxon>
        <taxon>Phyllobacteriaceae</taxon>
        <taxon>Aquamicrobium</taxon>
    </lineage>
</organism>
<gene>
    <name evidence="1" type="ORF">ABID37_005018</name>
</gene>
<accession>A0ABV2N7J1</accession>
<evidence type="ECO:0000313" key="2">
    <source>
        <dbReference type="Proteomes" id="UP001549076"/>
    </source>
</evidence>